<feature type="binding site" evidence="27">
    <location>
        <position position="981"/>
    </location>
    <ligand>
        <name>Ca(2+)</name>
        <dbReference type="ChEBI" id="CHEBI:29108"/>
        <label>5</label>
    </ligand>
</feature>
<dbReference type="SMART" id="SM00149">
    <property type="entry name" value="PLCYc"/>
    <property type="match status" value="1"/>
</dbReference>
<dbReference type="PROSITE" id="PS50222">
    <property type="entry name" value="EF_HAND_2"/>
    <property type="match status" value="2"/>
</dbReference>
<feature type="domain" description="C2" evidence="32">
    <location>
        <begin position="882"/>
        <end position="1010"/>
    </location>
</feature>
<feature type="compositionally biased region" description="Acidic residues" evidence="30">
    <location>
        <begin position="726"/>
        <end position="735"/>
    </location>
</feature>
<dbReference type="InterPro" id="IPR001849">
    <property type="entry name" value="PH_domain"/>
</dbReference>
<dbReference type="FunFam" id="1.25.10.10:FF:000037">
    <property type="entry name" value="CCR4-NOT transcription complex subunit 9"/>
    <property type="match status" value="1"/>
</dbReference>
<dbReference type="Gene3D" id="1.25.10.10">
    <property type="entry name" value="Leucine-rich Repeat Variant"/>
    <property type="match status" value="1"/>
</dbReference>
<evidence type="ECO:0000256" key="4">
    <source>
        <dbReference type="ARBA" id="ARBA00004240"/>
    </source>
</evidence>
<feature type="domain" description="PH" evidence="31">
    <location>
        <begin position="291"/>
        <end position="399"/>
    </location>
</feature>
<dbReference type="SUPFAM" id="SSF49562">
    <property type="entry name" value="C2 domain (Calcium/lipid-binding domain, CaLB)"/>
    <property type="match status" value="1"/>
</dbReference>
<feature type="binding site" evidence="27">
    <location>
        <position position="924"/>
    </location>
    <ligand>
        <name>Ca(2+)</name>
        <dbReference type="ChEBI" id="CHEBI:29108"/>
        <label>4</label>
    </ligand>
</feature>
<feature type="binding site" evidence="27">
    <location>
        <position position="979"/>
    </location>
    <ligand>
        <name>Ca(2+)</name>
        <dbReference type="ChEBI" id="CHEBI:29108"/>
        <label>5</label>
    </ligand>
</feature>
<dbReference type="GO" id="GO:0006417">
    <property type="term" value="P:regulation of translation"/>
    <property type="evidence" value="ECO:0007669"/>
    <property type="project" value="UniProtKB-KW"/>
</dbReference>
<dbReference type="SMART" id="SM00233">
    <property type="entry name" value="PH"/>
    <property type="match status" value="1"/>
</dbReference>
<dbReference type="GO" id="GO:0005886">
    <property type="term" value="C:plasma membrane"/>
    <property type="evidence" value="ECO:0007669"/>
    <property type="project" value="TreeGrafter"/>
</dbReference>
<keyword evidence="11" id="KW-0256">Endoplasmic reticulum</keyword>
<feature type="active site" evidence="25">
    <location>
        <position position="580"/>
    </location>
</feature>
<dbReference type="InterPro" id="IPR028391">
    <property type="entry name" value="PLC-delta1_cat"/>
</dbReference>
<keyword evidence="14 29" id="KW-0442">Lipid degradation</keyword>
<evidence type="ECO:0000256" key="11">
    <source>
        <dbReference type="ARBA" id="ARBA00022824"/>
    </source>
</evidence>
<dbReference type="InterPro" id="IPR035892">
    <property type="entry name" value="C2_domain_sf"/>
</dbReference>
<organism evidence="35 36">
    <name type="scientific">Scophthalmus maximus</name>
    <name type="common">Turbot</name>
    <name type="synonym">Psetta maxima</name>
    <dbReference type="NCBI Taxonomy" id="52904"/>
    <lineage>
        <taxon>Eukaryota</taxon>
        <taxon>Metazoa</taxon>
        <taxon>Chordata</taxon>
        <taxon>Craniata</taxon>
        <taxon>Vertebrata</taxon>
        <taxon>Euteleostomi</taxon>
        <taxon>Actinopterygii</taxon>
        <taxon>Neopterygii</taxon>
        <taxon>Teleostei</taxon>
        <taxon>Neoteleostei</taxon>
        <taxon>Acanthomorphata</taxon>
        <taxon>Carangaria</taxon>
        <taxon>Pleuronectiformes</taxon>
        <taxon>Pleuronectoidei</taxon>
        <taxon>Scophthalmidae</taxon>
        <taxon>Scophthalmus</taxon>
    </lineage>
</organism>
<evidence type="ECO:0000256" key="30">
    <source>
        <dbReference type="SAM" id="MobiDB-lite"/>
    </source>
</evidence>
<dbReference type="FunFam" id="2.30.29.30:FF:000088">
    <property type="entry name" value="Phosphoinositide phospholipase C"/>
    <property type="match status" value="1"/>
</dbReference>
<dbReference type="PANTHER" id="PTHR10336">
    <property type="entry name" value="PHOSPHOINOSITIDE-SPECIFIC PHOSPHOLIPASE C FAMILY PROTEIN"/>
    <property type="match status" value="1"/>
</dbReference>
<evidence type="ECO:0000256" key="6">
    <source>
        <dbReference type="ARBA" id="ARBA00022490"/>
    </source>
</evidence>
<evidence type="ECO:0000256" key="27">
    <source>
        <dbReference type="PIRSR" id="PIRSR628391-3"/>
    </source>
</evidence>
<dbReference type="SMART" id="SM00148">
    <property type="entry name" value="PLCXc"/>
    <property type="match status" value="1"/>
</dbReference>
<feature type="binding site" evidence="26">
    <location>
        <position position="822"/>
    </location>
    <ligand>
        <name>substrate</name>
    </ligand>
</feature>
<evidence type="ECO:0000256" key="22">
    <source>
        <dbReference type="ARBA" id="ARBA00023242"/>
    </source>
</evidence>
<feature type="glycosylation site" description="O-linked (GlcNAc) serine" evidence="28">
    <location>
        <position position="460"/>
    </location>
</feature>
<evidence type="ECO:0000313" key="35">
    <source>
        <dbReference type="EMBL" id="KAF0026167.1"/>
    </source>
</evidence>
<feature type="binding site" evidence="27">
    <location>
        <position position="581"/>
    </location>
    <ligand>
        <name>Ca(2+)</name>
        <dbReference type="ChEBI" id="CHEBI:29108"/>
        <label>3</label>
        <note>catalytic</note>
    </ligand>
</feature>
<dbReference type="InterPro" id="IPR016024">
    <property type="entry name" value="ARM-type_fold"/>
</dbReference>
<dbReference type="AlphaFoldDB" id="A0A6A4RZT4"/>
<feature type="binding site" evidence="27">
    <location>
        <position position="950"/>
    </location>
    <ligand>
        <name>Ca(2+)</name>
        <dbReference type="ChEBI" id="CHEBI:29108"/>
        <label>4</label>
    </ligand>
</feature>
<keyword evidence="10 29" id="KW-0378">Hydrolase</keyword>
<keyword evidence="21" id="KW-0807">Transducer</keyword>
<keyword evidence="7" id="KW-0678">Repressor</keyword>
<evidence type="ECO:0000256" key="14">
    <source>
        <dbReference type="ARBA" id="ARBA00022963"/>
    </source>
</evidence>
<dbReference type="InterPro" id="IPR011993">
    <property type="entry name" value="PH-like_dom_sf"/>
</dbReference>
<keyword evidence="13" id="KW-0810">Translation regulation</keyword>
<dbReference type="EC" id="3.1.4.11" evidence="29"/>
<dbReference type="Gene3D" id="2.60.40.150">
    <property type="entry name" value="C2 domain"/>
    <property type="match status" value="1"/>
</dbReference>
<dbReference type="Pfam" id="PF00168">
    <property type="entry name" value="C2"/>
    <property type="match status" value="1"/>
</dbReference>
<evidence type="ECO:0000256" key="1">
    <source>
        <dbReference type="ARBA" id="ARBA00004123"/>
    </source>
</evidence>
<dbReference type="Pfam" id="PF00388">
    <property type="entry name" value="PI-PLC-X"/>
    <property type="match status" value="1"/>
</dbReference>
<evidence type="ECO:0000256" key="21">
    <source>
        <dbReference type="ARBA" id="ARBA00023224"/>
    </source>
</evidence>
<dbReference type="PROSITE" id="PS00018">
    <property type="entry name" value="EF_HAND_1"/>
    <property type="match status" value="1"/>
</dbReference>
<evidence type="ECO:0000256" key="23">
    <source>
        <dbReference type="ARBA" id="ARBA00023674"/>
    </source>
</evidence>
<dbReference type="InterPro" id="IPR017946">
    <property type="entry name" value="PLC-like_Pdiesterase_TIM-brl"/>
</dbReference>
<keyword evidence="12 27" id="KW-0106">Calcium</keyword>
<comment type="subcellular location">
    <subcellularLocation>
        <location evidence="3">Cytoplasm</location>
        <location evidence="3">P-body</location>
    </subcellularLocation>
    <subcellularLocation>
        <location evidence="4">Endoplasmic reticulum</location>
    </subcellularLocation>
    <subcellularLocation>
        <location evidence="2">Membrane</location>
        <topology evidence="2">Peripheral membrane protein</topology>
    </subcellularLocation>
    <subcellularLocation>
        <location evidence="1">Nucleus</location>
    </subcellularLocation>
</comment>
<dbReference type="Pfam" id="PF09279">
    <property type="entry name" value="EF-hand_like"/>
    <property type="match status" value="1"/>
</dbReference>
<feature type="domain" description="PI-PLC Y-box" evidence="33">
    <location>
        <begin position="766"/>
        <end position="882"/>
    </location>
</feature>
<dbReference type="GO" id="GO:0006402">
    <property type="term" value="P:mRNA catabolic process"/>
    <property type="evidence" value="ECO:0007669"/>
    <property type="project" value="InterPro"/>
</dbReference>
<dbReference type="EMBL" id="VEVO01000019">
    <property type="protein sequence ID" value="KAF0026167.1"/>
    <property type="molecule type" value="Genomic_DNA"/>
</dbReference>
<evidence type="ECO:0000259" key="32">
    <source>
        <dbReference type="PROSITE" id="PS50004"/>
    </source>
</evidence>
<reference evidence="35 36" key="1">
    <citation type="submission" date="2019-06" db="EMBL/GenBank/DDBJ databases">
        <title>Draft genomes of female and male turbot (Scophthalmus maximus).</title>
        <authorList>
            <person name="Xu H."/>
            <person name="Xu X.-W."/>
            <person name="Shao C."/>
            <person name="Chen S."/>
        </authorList>
    </citation>
    <scope>NUCLEOTIDE SEQUENCE [LARGE SCALE GENOMIC DNA]</scope>
    <source>
        <strain evidence="35">Ysfricsl-2016a</strain>
        <tissue evidence="35">Blood</tissue>
    </source>
</reference>
<evidence type="ECO:0000256" key="8">
    <source>
        <dbReference type="ARBA" id="ARBA00022723"/>
    </source>
</evidence>
<comment type="catalytic activity">
    <reaction evidence="24">
        <text>a 1,2-diacyl-sn-glycero-3-phospho-(1D-myo-inositol) + H2O = 1D-myo-inositol 1-phosphate + a 1,2-diacyl-sn-glycerol + H(+)</text>
        <dbReference type="Rhea" id="RHEA:43484"/>
        <dbReference type="ChEBI" id="CHEBI:15377"/>
        <dbReference type="ChEBI" id="CHEBI:15378"/>
        <dbReference type="ChEBI" id="CHEBI:17815"/>
        <dbReference type="ChEBI" id="CHEBI:57880"/>
        <dbReference type="ChEBI" id="CHEBI:58433"/>
    </reaction>
    <physiologicalReaction direction="left-to-right" evidence="24">
        <dbReference type="Rhea" id="RHEA:43485"/>
    </physiologicalReaction>
</comment>
<dbReference type="InterPro" id="IPR002048">
    <property type="entry name" value="EF_hand_dom"/>
</dbReference>
<evidence type="ECO:0000259" key="33">
    <source>
        <dbReference type="PROSITE" id="PS50008"/>
    </source>
</evidence>
<evidence type="ECO:0000256" key="2">
    <source>
        <dbReference type="ARBA" id="ARBA00004170"/>
    </source>
</evidence>
<dbReference type="GO" id="GO:0031047">
    <property type="term" value="P:regulatory ncRNA-mediated gene silencing"/>
    <property type="evidence" value="ECO:0007669"/>
    <property type="project" value="UniProtKB-KW"/>
</dbReference>
<dbReference type="GO" id="GO:0016042">
    <property type="term" value="P:lipid catabolic process"/>
    <property type="evidence" value="ECO:0007669"/>
    <property type="project" value="UniProtKB-KW"/>
</dbReference>
<dbReference type="PROSITE" id="PS50008">
    <property type="entry name" value="PIPLC_Y_DOMAIN"/>
    <property type="match status" value="1"/>
</dbReference>
<feature type="binding site" evidence="26">
    <location>
        <position position="708"/>
    </location>
    <ligand>
        <name>substrate</name>
    </ligand>
</feature>
<dbReference type="GO" id="GO:0005783">
    <property type="term" value="C:endoplasmic reticulum"/>
    <property type="evidence" value="ECO:0007669"/>
    <property type="project" value="UniProtKB-SubCell"/>
</dbReference>
<proteinExistence type="inferred from homology"/>
<dbReference type="InterPro" id="IPR011989">
    <property type="entry name" value="ARM-like"/>
</dbReference>
<dbReference type="InterPro" id="IPR011992">
    <property type="entry name" value="EF-hand-dom_pair"/>
</dbReference>
<evidence type="ECO:0000259" key="34">
    <source>
        <dbReference type="PROSITE" id="PS50222"/>
    </source>
</evidence>
<dbReference type="GO" id="GO:0030014">
    <property type="term" value="C:CCR4-NOT complex"/>
    <property type="evidence" value="ECO:0007669"/>
    <property type="project" value="InterPro"/>
</dbReference>
<feature type="binding site" evidence="27">
    <location>
        <position position="612"/>
    </location>
    <ligand>
        <name>Ca(2+)</name>
        <dbReference type="ChEBI" id="CHEBI:29108"/>
        <label>3</label>
        <note>catalytic</note>
    </ligand>
</feature>
<dbReference type="InterPro" id="IPR001711">
    <property type="entry name" value="PLipase_C_Pinositol-sp_Y"/>
</dbReference>
<comment type="similarity">
    <text evidence="5">Belongs to the CNOT9 family.</text>
</comment>
<dbReference type="SMART" id="SM00054">
    <property type="entry name" value="EFh"/>
    <property type="match status" value="2"/>
</dbReference>
<keyword evidence="15" id="KW-0805">Transcription regulation</keyword>
<comment type="cofactor">
    <cofactor evidence="27">
        <name>Ca(2+)</name>
        <dbReference type="ChEBI" id="CHEBI:29108"/>
    </cofactor>
    <text evidence="27">Binds 3 Ca(2+) ions per subunit. Two of the Ca(2+) ions are bound to the C2 domain.</text>
</comment>
<keyword evidence="16 29" id="KW-0443">Lipid metabolism</keyword>
<evidence type="ECO:0000256" key="7">
    <source>
        <dbReference type="ARBA" id="ARBA00022491"/>
    </source>
</evidence>
<dbReference type="InterPro" id="IPR001192">
    <property type="entry name" value="PI-PLC_fam"/>
</dbReference>
<dbReference type="FunFam" id="3.20.20.190:FF:000020">
    <property type="entry name" value="Phosphoinositide phospholipase C"/>
    <property type="match status" value="1"/>
</dbReference>
<dbReference type="Pfam" id="PF00169">
    <property type="entry name" value="PH"/>
    <property type="match status" value="1"/>
</dbReference>
<keyword evidence="9" id="KW-0677">Repeat</keyword>
<evidence type="ECO:0000256" key="26">
    <source>
        <dbReference type="PIRSR" id="PIRSR628391-2"/>
    </source>
</evidence>
<dbReference type="PROSITE" id="PS50003">
    <property type="entry name" value="PH_DOMAIN"/>
    <property type="match status" value="1"/>
</dbReference>
<keyword evidence="19" id="KW-0010">Activator</keyword>
<dbReference type="SMART" id="SM00239">
    <property type="entry name" value="C2"/>
    <property type="match status" value="1"/>
</dbReference>
<dbReference type="SUPFAM" id="SSF47473">
    <property type="entry name" value="EF-hand"/>
    <property type="match status" value="1"/>
</dbReference>
<dbReference type="InterPro" id="IPR007216">
    <property type="entry name" value="CNOT9"/>
</dbReference>
<dbReference type="SUPFAM" id="SSF51695">
    <property type="entry name" value="PLC-like phosphodiesterases"/>
    <property type="match status" value="1"/>
</dbReference>
<feature type="binding site" evidence="27">
    <location>
        <position position="610"/>
    </location>
    <ligand>
        <name>Ca(2+)</name>
        <dbReference type="ChEBI" id="CHEBI:29108"/>
        <label>3</label>
        <note>catalytic</note>
    </ligand>
</feature>
<evidence type="ECO:0000256" key="19">
    <source>
        <dbReference type="ARBA" id="ARBA00023159"/>
    </source>
</evidence>
<dbReference type="InterPro" id="IPR000909">
    <property type="entry name" value="PLipase_C_PInositol-sp_X_dom"/>
</dbReference>
<feature type="domain" description="EF-hand" evidence="34">
    <location>
        <begin position="445"/>
        <end position="480"/>
    </location>
</feature>
<dbReference type="Proteomes" id="UP000438429">
    <property type="component" value="Unassembled WGS sequence"/>
</dbReference>
<dbReference type="Pfam" id="PF04078">
    <property type="entry name" value="Rcd1"/>
    <property type="match status" value="1"/>
</dbReference>
<keyword evidence="6" id="KW-0963">Cytoplasm</keyword>
<dbReference type="PRINTS" id="PR00390">
    <property type="entry name" value="PHPHLIPASEC"/>
</dbReference>
<dbReference type="GO" id="GO:0005634">
    <property type="term" value="C:nucleus"/>
    <property type="evidence" value="ECO:0007669"/>
    <property type="project" value="UniProtKB-SubCell"/>
</dbReference>
<evidence type="ECO:0000256" key="20">
    <source>
        <dbReference type="ARBA" id="ARBA00023163"/>
    </source>
</evidence>
<feature type="binding site" evidence="27">
    <location>
        <position position="659"/>
    </location>
    <ligand>
        <name>Ca(2+)</name>
        <dbReference type="ChEBI" id="CHEBI:29108"/>
        <label>3</label>
        <note>catalytic</note>
    </ligand>
</feature>
<keyword evidence="20" id="KW-0804">Transcription</keyword>
<dbReference type="PROSITE" id="PS50007">
    <property type="entry name" value="PIPLC_X_DOMAIN"/>
    <property type="match status" value="1"/>
</dbReference>
<evidence type="ECO:0000313" key="36">
    <source>
        <dbReference type="Proteomes" id="UP000438429"/>
    </source>
</evidence>
<feature type="region of interest" description="Disordered" evidence="30">
    <location>
        <begin position="726"/>
        <end position="757"/>
    </location>
</feature>
<evidence type="ECO:0000256" key="24">
    <source>
        <dbReference type="ARBA" id="ARBA00023726"/>
    </source>
</evidence>
<dbReference type="InterPro" id="IPR000008">
    <property type="entry name" value="C2_dom"/>
</dbReference>
<feature type="binding site" evidence="27">
    <location>
        <position position="926"/>
    </location>
    <ligand>
        <name>Ca(2+)</name>
        <dbReference type="ChEBI" id="CHEBI:29108"/>
        <label>4</label>
    </ligand>
</feature>
<evidence type="ECO:0000256" key="13">
    <source>
        <dbReference type="ARBA" id="ARBA00022845"/>
    </source>
</evidence>
<dbReference type="GO" id="GO:0005509">
    <property type="term" value="F:calcium ion binding"/>
    <property type="evidence" value="ECO:0007669"/>
    <property type="project" value="InterPro"/>
</dbReference>
<evidence type="ECO:0000256" key="9">
    <source>
        <dbReference type="ARBA" id="ARBA00022737"/>
    </source>
</evidence>
<dbReference type="CDD" id="cd00275">
    <property type="entry name" value="C2_PLC_like"/>
    <property type="match status" value="1"/>
</dbReference>
<dbReference type="InterPro" id="IPR015359">
    <property type="entry name" value="PLC_EF-hand-like"/>
</dbReference>
<keyword evidence="8 27" id="KW-0479">Metal-binding</keyword>
<dbReference type="GO" id="GO:0000932">
    <property type="term" value="C:P-body"/>
    <property type="evidence" value="ECO:0007669"/>
    <property type="project" value="UniProtKB-SubCell"/>
</dbReference>
<evidence type="ECO:0000256" key="5">
    <source>
        <dbReference type="ARBA" id="ARBA00006385"/>
    </source>
</evidence>
<gene>
    <name evidence="35" type="ORF">F2P81_020904</name>
</gene>
<dbReference type="SUPFAM" id="SSF48371">
    <property type="entry name" value="ARM repeat"/>
    <property type="match status" value="1"/>
</dbReference>
<keyword evidence="18" id="KW-0943">RNA-mediated gene silencing</keyword>
<feature type="binding site" evidence="26">
    <location>
        <position position="795"/>
    </location>
    <ligand>
        <name>substrate</name>
    </ligand>
</feature>
<evidence type="ECO:0000256" key="16">
    <source>
        <dbReference type="ARBA" id="ARBA00023098"/>
    </source>
</evidence>
<feature type="domain" description="EF-hand" evidence="34">
    <location>
        <begin position="409"/>
        <end position="444"/>
    </location>
</feature>
<evidence type="ECO:0000256" key="25">
    <source>
        <dbReference type="PIRSR" id="PIRSR628391-1"/>
    </source>
</evidence>
<evidence type="ECO:0000256" key="3">
    <source>
        <dbReference type="ARBA" id="ARBA00004201"/>
    </source>
</evidence>
<dbReference type="Gene3D" id="2.30.29.30">
    <property type="entry name" value="Pleckstrin-homology domain (PH domain)/Phosphotyrosine-binding domain (PTB)"/>
    <property type="match status" value="1"/>
</dbReference>
<dbReference type="SUPFAM" id="SSF50729">
    <property type="entry name" value="PH domain-like"/>
    <property type="match status" value="1"/>
</dbReference>
<evidence type="ECO:0000256" key="17">
    <source>
        <dbReference type="ARBA" id="ARBA00023136"/>
    </source>
</evidence>
<dbReference type="Gene3D" id="3.20.20.190">
    <property type="entry name" value="Phosphatidylinositol (PI) phosphodiesterase"/>
    <property type="match status" value="1"/>
</dbReference>
<evidence type="ECO:0000256" key="18">
    <source>
        <dbReference type="ARBA" id="ARBA00023158"/>
    </source>
</evidence>
<sequence length="1031" mass="117117">MLATGAAVTNVTALAQVDREKIYQWINELSSPETRENALLELSKKRESVPDLAPMLWHSCGTIAALLQEIVNIYPSINPPTLTAHQSNRVCNALALLQCVASHPETRSAFLAAHIPLFLYPFLHTVSKTRPFEYLRLTSLGVIGALVKTDEQEVINFLLTTEIIPLCLRIMESGSELSKTVATFILQKILLDDTGLAYICQTYERFSHVAMILGKMVLQLSKEPSARLLKHVVRCYLRLSDNLRAREALRQCLPDQLKDSTFAQQHISFGYDSRLAMDPEGSRIRDDPHVNVMMAGSTLRKVKSRSWKKQRHFRLLEDGLTIWYKSRWAGKGHSTFSVTELEAVREGHQSEVLQSIAEEFSADLCFTLVFHGRQGNLDLVAESPEEARAWIQGVRKLIHKAQTMDEKERLDQWVCDWFQKADKNKDGKMNFKEVRKLLKMMNVEMNEEHALHLFTMADKSESGSLEIEQFVHFYKILTQRDEVWKVFQDYSGDGEKLLLEELENFLMIEQQEGGRSAQHSQELIDRYEPSETAKKQGVMSLDGFQMYLCSQEGSILKPEHRGIYQDMNQPLNHYSISSSHNTYLLEDQLRGQSSLEAYIQALKRGCRCVEVDSWDGSDGEPVVYHGHTLTSKILFRDIISTLKEYAFKASDFPVILSLENHCGIEQQTVMAQHLRHILGDTLLTTLLDGQMPQQLPSPQELRGKILLKAKKIGGLVDCLDETLTDEVSDEEEMANDDAGSPTAEDPPADCLNENNKKSKSKLSRELSDLVVYCKSVHFHGFEHARSHSKCYEMSSFSESKAKRLAKEAGTDFVQYNTRQLSRIYPSGLRTDSSNYNPQDMWNVGCQIVALNFQTAGLEMDLNDGLFRQNSCCGYVLKPDFMRDSSTRFSPERPEERQGYIPLRLSIQVISGQQLPKVNQKEGSIVDPLVRVEIYGVPQDQAKEETSHINNNGFNPLWNETLNFVIHTPELALVRFVVEDYDKASRNDFIGQFTLPFTCIQAGYRHIHLLSKDGTAIPPSSLFINISISELK</sequence>
<evidence type="ECO:0000256" key="29">
    <source>
        <dbReference type="RuleBase" id="RU361133"/>
    </source>
</evidence>
<evidence type="ECO:0000256" key="10">
    <source>
        <dbReference type="ARBA" id="ARBA00022801"/>
    </source>
</evidence>
<name>A0A6A4RZT4_SCOMX</name>
<dbReference type="PROSITE" id="PS50004">
    <property type="entry name" value="C2"/>
    <property type="match status" value="1"/>
</dbReference>
<dbReference type="FunFam" id="1.10.238.10:FF:000005">
    <property type="entry name" value="Phosphoinositide phospholipase C"/>
    <property type="match status" value="1"/>
</dbReference>
<keyword evidence="28" id="KW-0325">Glycoprotein</keyword>
<feature type="binding site" evidence="27">
    <location>
        <position position="980"/>
    </location>
    <ligand>
        <name>Ca(2+)</name>
        <dbReference type="ChEBI" id="CHEBI:29108"/>
        <label>5</label>
    </ligand>
</feature>
<dbReference type="CDD" id="cd08593">
    <property type="entry name" value="PI-PLCc_delta"/>
    <property type="match status" value="1"/>
</dbReference>
<dbReference type="InterPro" id="IPR018247">
    <property type="entry name" value="EF_Hand_1_Ca_BS"/>
</dbReference>
<evidence type="ECO:0000259" key="31">
    <source>
        <dbReference type="PROSITE" id="PS50003"/>
    </source>
</evidence>
<evidence type="ECO:0000256" key="28">
    <source>
        <dbReference type="PIRSR" id="PIRSR628391-4"/>
    </source>
</evidence>
<dbReference type="GO" id="GO:0005829">
    <property type="term" value="C:cytosol"/>
    <property type="evidence" value="ECO:0007669"/>
    <property type="project" value="UniProtKB-ARBA"/>
</dbReference>
<dbReference type="Gene3D" id="1.10.238.10">
    <property type="entry name" value="EF-hand"/>
    <property type="match status" value="2"/>
</dbReference>
<dbReference type="Pfam" id="PF00387">
    <property type="entry name" value="PI-PLC-Y"/>
    <property type="match status" value="1"/>
</dbReference>
<keyword evidence="17" id="KW-0472">Membrane</keyword>
<dbReference type="GO" id="GO:0035556">
    <property type="term" value="P:intracellular signal transduction"/>
    <property type="evidence" value="ECO:0007669"/>
    <property type="project" value="InterPro"/>
</dbReference>
<evidence type="ECO:0000256" key="12">
    <source>
        <dbReference type="ARBA" id="ARBA00022837"/>
    </source>
</evidence>
<comment type="catalytic activity">
    <reaction evidence="23">
        <text>a 1,2-diacyl-sn-glycero-3-phospho-(1D-myo-inositol-4,5-bisphosphate) + H2O = 1D-myo-inositol 1,4,5-trisphosphate + a 1,2-diacyl-sn-glycerol + H(+)</text>
        <dbReference type="Rhea" id="RHEA:33179"/>
        <dbReference type="ChEBI" id="CHEBI:15377"/>
        <dbReference type="ChEBI" id="CHEBI:15378"/>
        <dbReference type="ChEBI" id="CHEBI:17815"/>
        <dbReference type="ChEBI" id="CHEBI:58456"/>
        <dbReference type="ChEBI" id="CHEBI:203600"/>
        <dbReference type="EC" id="3.1.4.11"/>
    </reaction>
    <physiologicalReaction direction="left-to-right" evidence="23">
        <dbReference type="Rhea" id="RHEA:33180"/>
    </physiologicalReaction>
</comment>
<protein>
    <recommendedName>
        <fullName evidence="29">Phosphoinositide phospholipase C</fullName>
        <ecNumber evidence="29">3.1.4.11</ecNumber>
    </recommendedName>
</protein>
<dbReference type="FunFam" id="2.60.40.150:FF:000058">
    <property type="entry name" value="Phosphoinositide phospholipase C"/>
    <property type="match status" value="1"/>
</dbReference>
<feature type="active site" evidence="25">
    <location>
        <position position="625"/>
    </location>
</feature>
<keyword evidence="22" id="KW-0539">Nucleus</keyword>
<dbReference type="GO" id="GO:0004435">
    <property type="term" value="F:phosphatidylinositol-4,5-bisphosphate phospholipase C activity"/>
    <property type="evidence" value="ECO:0007669"/>
    <property type="project" value="UniProtKB-EC"/>
</dbReference>
<evidence type="ECO:0000256" key="15">
    <source>
        <dbReference type="ARBA" id="ARBA00023015"/>
    </source>
</evidence>
<feature type="binding site" evidence="26">
    <location>
        <position position="710"/>
    </location>
    <ligand>
        <name>substrate</name>
    </ligand>
</feature>
<accession>A0A6A4RZT4</accession>
<dbReference type="PANTHER" id="PTHR10336:SF31">
    <property type="entry name" value="1-PHOSPHATIDYLINOSITOL 4,5-BISPHOSPHATE PHOSPHODIESTERASE DELTA-4"/>
    <property type="match status" value="1"/>
</dbReference>
<comment type="caution">
    <text evidence="35">The sequence shown here is derived from an EMBL/GenBank/DDBJ whole genome shotgun (WGS) entry which is preliminary data.</text>
</comment>